<dbReference type="Proteomes" id="UP001601444">
    <property type="component" value="Unassembled WGS sequence"/>
</dbReference>
<dbReference type="Gene3D" id="3.30.559.30">
    <property type="entry name" value="Nonribosomal peptide synthetase, condensation domain"/>
    <property type="match status" value="1"/>
</dbReference>
<dbReference type="InterPro" id="IPR023213">
    <property type="entry name" value="CAT-like_dom_sf"/>
</dbReference>
<evidence type="ECO:0000256" key="2">
    <source>
        <dbReference type="ARBA" id="ARBA00000625"/>
    </source>
</evidence>
<keyword evidence="8" id="KW-0808">Transferase</keyword>
<dbReference type="Pfam" id="PF16911">
    <property type="entry name" value="PapA_C"/>
    <property type="match status" value="1"/>
</dbReference>
<accession>A0ABW6PKV8</accession>
<comment type="catalytic activity">
    <reaction evidence="3">
        <text>2 a mycocerosyl-[mycocerosic acid synthase] + a phthiodiolone = a dimycocerosyl phthiodiolone + 2 holo-[mycocerosic acid synthase].</text>
        <dbReference type="EC" id="2.3.1.282"/>
    </reaction>
</comment>
<sequence>MSSEDDPACGPAPDPAAGRHRVLRPLGPSERWFWLIDQFSPANCVVRIRVRGPIPPYRLEDAMAALVAEFPLLRSVVLADGPRLVPSPDPHIPVLHRLAEDPEEWRALFDDQLADRVDLGSAPGRLIDVAWGQGTQAEHHDLILTMSHVLVDGRSIAVLGRRLLAHAFGLPTQPDRAPVPAPDSLVPPAFTGMVRTVGANITGQVAARLRGVVRLPGKQPPLPVRRTRTVLRAIAGDDLAALRARCRAAGVGVNAALTAALGRAMGELGRPGRRGLAGIGVPVDVRSRLRPPPDDGEIGLFVAVLPQFVPFGPTTSVWTAARDVQGALARQLARGRDLRALAAIRHGCPRDVASGRRVIELVDRQAPWNVTLSNLGTLTPPETAEPLDVAEVTVAGANSCASALTVAVATLRETLSITFCYVEGTQPAAGIEALADSMLAALARDR</sequence>
<feature type="region of interest" description="Disordered" evidence="13">
    <location>
        <begin position="1"/>
        <end position="21"/>
    </location>
</feature>
<dbReference type="EMBL" id="JBIAMX010000004">
    <property type="protein sequence ID" value="MFF0543040.1"/>
    <property type="molecule type" value="Genomic_DNA"/>
</dbReference>
<evidence type="ECO:0000256" key="3">
    <source>
        <dbReference type="ARBA" id="ARBA00001907"/>
    </source>
</evidence>
<comment type="catalytic activity">
    <reaction evidence="1">
        <text>2 a mycocerosyl-[mycocerosic acid synthase] + a phthiocerol = a dimycocerosyl phthiocerol + 2 holo-[mycocerosic acid synthase].</text>
        <dbReference type="EC" id="2.3.1.282"/>
    </reaction>
</comment>
<evidence type="ECO:0000256" key="11">
    <source>
        <dbReference type="ARBA" id="ARBA00032317"/>
    </source>
</evidence>
<reference evidence="15 16" key="1">
    <citation type="submission" date="2024-10" db="EMBL/GenBank/DDBJ databases">
        <title>The Natural Products Discovery Center: Release of the First 8490 Sequenced Strains for Exploring Actinobacteria Biosynthetic Diversity.</title>
        <authorList>
            <person name="Kalkreuter E."/>
            <person name="Kautsar S.A."/>
            <person name="Yang D."/>
            <person name="Bader C.D."/>
            <person name="Teijaro C.N."/>
            <person name="Fluegel L."/>
            <person name="Davis C.M."/>
            <person name="Simpson J.R."/>
            <person name="Lauterbach L."/>
            <person name="Steele A.D."/>
            <person name="Gui C."/>
            <person name="Meng S."/>
            <person name="Li G."/>
            <person name="Viehrig K."/>
            <person name="Ye F."/>
            <person name="Su P."/>
            <person name="Kiefer A.F."/>
            <person name="Nichols A."/>
            <person name="Cepeda A.J."/>
            <person name="Yan W."/>
            <person name="Fan B."/>
            <person name="Jiang Y."/>
            <person name="Adhikari A."/>
            <person name="Zheng C.-J."/>
            <person name="Schuster L."/>
            <person name="Cowan T.M."/>
            <person name="Smanski M.J."/>
            <person name="Chevrette M.G."/>
            <person name="De Carvalho L.P.S."/>
            <person name="Shen B."/>
        </authorList>
    </citation>
    <scope>NUCLEOTIDE SEQUENCE [LARGE SCALE GENOMIC DNA]</scope>
    <source>
        <strain evidence="15 16">NPDC004045</strain>
    </source>
</reference>
<gene>
    <name evidence="15" type="ORF">ACFYTF_09385</name>
</gene>
<dbReference type="InterPro" id="IPR031641">
    <property type="entry name" value="PapA_C"/>
</dbReference>
<dbReference type="Gene3D" id="3.30.559.10">
    <property type="entry name" value="Chloramphenicol acetyltransferase-like domain"/>
    <property type="match status" value="1"/>
</dbReference>
<evidence type="ECO:0000256" key="10">
    <source>
        <dbReference type="ARBA" id="ARBA00030465"/>
    </source>
</evidence>
<feature type="domain" description="Phthiocerol/phthiodiolone dimycocerosyl transferase C-terminal" evidence="14">
    <location>
        <begin position="240"/>
        <end position="399"/>
    </location>
</feature>
<dbReference type="PANTHER" id="PTHR28037">
    <property type="entry name" value="ALCOHOL O-ACETYLTRANSFERASE 1-RELATED"/>
    <property type="match status" value="1"/>
</dbReference>
<evidence type="ECO:0000256" key="13">
    <source>
        <dbReference type="SAM" id="MobiDB-lite"/>
    </source>
</evidence>
<dbReference type="SUPFAM" id="SSF52777">
    <property type="entry name" value="CoA-dependent acyltransferases"/>
    <property type="match status" value="2"/>
</dbReference>
<dbReference type="EC" id="2.3.1.282" evidence="5"/>
<evidence type="ECO:0000313" key="15">
    <source>
        <dbReference type="EMBL" id="MFF0543040.1"/>
    </source>
</evidence>
<evidence type="ECO:0000256" key="12">
    <source>
        <dbReference type="ARBA" id="ARBA00033407"/>
    </source>
</evidence>
<name>A0ABW6PKV8_9NOCA</name>
<dbReference type="PANTHER" id="PTHR28037:SF1">
    <property type="entry name" value="ALCOHOL O-ACETYLTRANSFERASE 1-RELATED"/>
    <property type="match status" value="1"/>
</dbReference>
<evidence type="ECO:0000256" key="7">
    <source>
        <dbReference type="ARBA" id="ARBA00022516"/>
    </source>
</evidence>
<protein>
    <recommendedName>
        <fullName evidence="6">Phthiocerol/phthiodiolone dimycocerosyl transferase</fullName>
        <ecNumber evidence="5">2.3.1.282</ecNumber>
    </recommendedName>
    <alternativeName>
        <fullName evidence="12">Acyltransferase PapA5</fullName>
    </alternativeName>
    <alternativeName>
        <fullName evidence="10">Phthiocerol/phthiodiolone O-acyltransferase</fullName>
    </alternativeName>
    <alternativeName>
        <fullName evidence="11">Polyketide synthase-associated protein A5</fullName>
    </alternativeName>
</protein>
<evidence type="ECO:0000256" key="4">
    <source>
        <dbReference type="ARBA" id="ARBA00006558"/>
    </source>
</evidence>
<dbReference type="RefSeq" id="WP_387699731.1">
    <property type="nucleotide sequence ID" value="NZ_JBIAMX010000004.1"/>
</dbReference>
<evidence type="ECO:0000259" key="14">
    <source>
        <dbReference type="Pfam" id="PF16911"/>
    </source>
</evidence>
<evidence type="ECO:0000256" key="9">
    <source>
        <dbReference type="ARBA" id="ARBA00023315"/>
    </source>
</evidence>
<evidence type="ECO:0000256" key="5">
    <source>
        <dbReference type="ARBA" id="ARBA00012866"/>
    </source>
</evidence>
<keyword evidence="7" id="KW-0444">Lipid biosynthesis</keyword>
<proteinExistence type="inferred from homology"/>
<comment type="catalytic activity">
    <reaction evidence="2">
        <text>2 a mycocerosyl-[mycocerosic acid synthase] + a phenolphthiocerol = a dimycocerosyl phenolphthiocerol + 2 holo-[mycocerosic acid synthase].</text>
        <dbReference type="EC" id="2.3.1.282"/>
    </reaction>
</comment>
<organism evidence="15 16">
    <name type="scientific">Nocardia thailandica</name>
    <dbReference type="NCBI Taxonomy" id="257275"/>
    <lineage>
        <taxon>Bacteria</taxon>
        <taxon>Bacillati</taxon>
        <taxon>Actinomycetota</taxon>
        <taxon>Actinomycetes</taxon>
        <taxon>Mycobacteriales</taxon>
        <taxon>Nocardiaceae</taxon>
        <taxon>Nocardia</taxon>
    </lineage>
</organism>
<evidence type="ECO:0000256" key="6">
    <source>
        <dbReference type="ARBA" id="ARBA00013449"/>
    </source>
</evidence>
<evidence type="ECO:0000313" key="16">
    <source>
        <dbReference type="Proteomes" id="UP001601444"/>
    </source>
</evidence>
<keyword evidence="9" id="KW-0012">Acyltransferase</keyword>
<keyword evidence="16" id="KW-1185">Reference proteome</keyword>
<dbReference type="InterPro" id="IPR052058">
    <property type="entry name" value="Alcohol_O-acetyltransferase"/>
</dbReference>
<comment type="caution">
    <text evidence="15">The sequence shown here is derived from an EMBL/GenBank/DDBJ whole genome shotgun (WGS) entry which is preliminary data.</text>
</comment>
<evidence type="ECO:0000256" key="8">
    <source>
        <dbReference type="ARBA" id="ARBA00022679"/>
    </source>
</evidence>
<comment type="similarity">
    <text evidence="4">Belongs to the acyltransferase PapA5 family.</text>
</comment>
<evidence type="ECO:0000256" key="1">
    <source>
        <dbReference type="ARBA" id="ARBA00000026"/>
    </source>
</evidence>
<keyword evidence="7" id="KW-0443">Lipid metabolism</keyword>